<dbReference type="NCBIfam" id="NF006592">
    <property type="entry name" value="PRK09125.1"/>
    <property type="match status" value="1"/>
</dbReference>
<dbReference type="GO" id="GO:0006260">
    <property type="term" value="P:DNA replication"/>
    <property type="evidence" value="ECO:0007669"/>
    <property type="project" value="UniProtKB-KW"/>
</dbReference>
<dbReference type="Gene3D" id="2.40.50.140">
    <property type="entry name" value="Nucleic acid-binding proteins"/>
    <property type="match status" value="1"/>
</dbReference>
<dbReference type="Pfam" id="PF14743">
    <property type="entry name" value="DNA_ligase_OB_2"/>
    <property type="match status" value="1"/>
</dbReference>
<organism evidence="9 10">
    <name type="scientific">Vibrio fortis</name>
    <dbReference type="NCBI Taxonomy" id="212667"/>
    <lineage>
        <taxon>Bacteria</taxon>
        <taxon>Pseudomonadati</taxon>
        <taxon>Pseudomonadota</taxon>
        <taxon>Gammaproteobacteria</taxon>
        <taxon>Vibrionales</taxon>
        <taxon>Vibrionaceae</taxon>
        <taxon>Vibrio</taxon>
    </lineage>
</organism>
<keyword evidence="2 9" id="KW-0436">Ligase</keyword>
<evidence type="ECO:0000256" key="5">
    <source>
        <dbReference type="ARBA" id="ARBA00023204"/>
    </source>
</evidence>
<protein>
    <submittedName>
        <fullName evidence="9">DNA ligase</fullName>
    </submittedName>
</protein>
<evidence type="ECO:0000256" key="4">
    <source>
        <dbReference type="ARBA" id="ARBA00022763"/>
    </source>
</evidence>
<dbReference type="CDD" id="cd07896">
    <property type="entry name" value="Adenylation_kDNA_ligase_like"/>
    <property type="match status" value="1"/>
</dbReference>
<reference evidence="9 10" key="1">
    <citation type="submission" date="2014-02" db="EMBL/GenBank/DDBJ databases">
        <title>Vibrio fortis Dalian14 Genome Sequencing.</title>
        <authorList>
            <person name="Wang Y."/>
            <person name="Song L."/>
            <person name="Liu G."/>
            <person name="Ding J."/>
        </authorList>
    </citation>
    <scope>NUCLEOTIDE SEQUENCE [LARGE SCALE GENOMIC DNA]</scope>
    <source>
        <strain evidence="9 10">Dalian14</strain>
    </source>
</reference>
<accession>A0A066V0G2</accession>
<dbReference type="InterPro" id="IPR016059">
    <property type="entry name" value="DNA_ligase_ATP-dep_CS"/>
</dbReference>
<comment type="caution">
    <text evidence="9">The sequence shown here is derived from an EMBL/GenBank/DDBJ whole genome shotgun (WGS) entry which is preliminary data.</text>
</comment>
<dbReference type="PANTHER" id="PTHR47810">
    <property type="entry name" value="DNA LIGASE"/>
    <property type="match status" value="1"/>
</dbReference>
<keyword evidence="10" id="KW-1185">Reference proteome</keyword>
<evidence type="ECO:0000256" key="2">
    <source>
        <dbReference type="ARBA" id="ARBA00022598"/>
    </source>
</evidence>
<dbReference type="CDD" id="cd08041">
    <property type="entry name" value="OBF_kDNA_ligase_like"/>
    <property type="match status" value="1"/>
</dbReference>
<sequence length="280" mass="32533">MTLNKLTIATLLAFSTPTSANIQPTYQVMLANHYDQHIDINEYWQSEKLDGVRAIWDGEHLYTRNGNRIYAPAWFTDPLPPIRLEGELWAGRDRFHIVQSTVLDTTPIDKAWNQIEFMLFDMPGAAGDYQKRYYNIIDWVKRIKRKHIHYVEHYPIESEAALYMQLDNIDNEKGEGIMLRKITSRYQAGRSNDLLKLKRHHDAEAIVVGYKSGTGKYSGMMGSLLVHTEKGVQFYIGTGFTDEVRLDPPQIGSRITFRYNGYTQNGKPKFARFIREKDEY</sequence>
<dbReference type="SUPFAM" id="SSF56091">
    <property type="entry name" value="DNA ligase/mRNA capping enzyme, catalytic domain"/>
    <property type="match status" value="1"/>
</dbReference>
<dbReference type="RefSeq" id="WP_032549008.1">
    <property type="nucleotide sequence ID" value="NZ_JFFR01000002.1"/>
</dbReference>
<evidence type="ECO:0000256" key="6">
    <source>
        <dbReference type="ARBA" id="ARBA00034003"/>
    </source>
</evidence>
<name>A0A066V0G2_9VIBR</name>
<dbReference type="STRING" id="212667.VFDL14_04650"/>
<dbReference type="GO" id="GO:0006310">
    <property type="term" value="P:DNA recombination"/>
    <property type="evidence" value="ECO:0007669"/>
    <property type="project" value="InterPro"/>
</dbReference>
<comment type="catalytic activity">
    <reaction evidence="6">
        <text>ATP + (deoxyribonucleotide)n-3'-hydroxyl + 5'-phospho-(deoxyribonucleotide)m = (deoxyribonucleotide)n+m + AMP + diphosphate.</text>
        <dbReference type="EC" id="6.5.1.1"/>
    </reaction>
</comment>
<dbReference type="Gene3D" id="3.30.470.30">
    <property type="entry name" value="DNA ligase/mRNA capping enzyme"/>
    <property type="match status" value="1"/>
</dbReference>
<keyword evidence="3" id="KW-0235">DNA replication</keyword>
<evidence type="ECO:0000256" key="7">
    <source>
        <dbReference type="SAM" id="SignalP"/>
    </source>
</evidence>
<dbReference type="GO" id="GO:0006281">
    <property type="term" value="P:DNA repair"/>
    <property type="evidence" value="ECO:0007669"/>
    <property type="project" value="UniProtKB-KW"/>
</dbReference>
<gene>
    <name evidence="9" type="ORF">VFDL14_04650</name>
</gene>
<evidence type="ECO:0000313" key="10">
    <source>
        <dbReference type="Proteomes" id="UP000027219"/>
    </source>
</evidence>
<feature type="signal peptide" evidence="7">
    <location>
        <begin position="1"/>
        <end position="20"/>
    </location>
</feature>
<dbReference type="InterPro" id="IPR012310">
    <property type="entry name" value="DNA_ligase_ATP-dep_cent"/>
</dbReference>
<evidence type="ECO:0000256" key="3">
    <source>
        <dbReference type="ARBA" id="ARBA00022705"/>
    </source>
</evidence>
<dbReference type="InterPro" id="IPR029319">
    <property type="entry name" value="DNA_ligase_OB"/>
</dbReference>
<proteinExistence type="predicted"/>
<dbReference type="PROSITE" id="PS50160">
    <property type="entry name" value="DNA_LIGASE_A3"/>
    <property type="match status" value="1"/>
</dbReference>
<dbReference type="GO" id="GO:0005524">
    <property type="term" value="F:ATP binding"/>
    <property type="evidence" value="ECO:0007669"/>
    <property type="project" value="InterPro"/>
</dbReference>
<evidence type="ECO:0000259" key="8">
    <source>
        <dbReference type="PROSITE" id="PS50160"/>
    </source>
</evidence>
<dbReference type="PANTHER" id="PTHR47810:SF1">
    <property type="entry name" value="DNA LIGASE B"/>
    <property type="match status" value="1"/>
</dbReference>
<dbReference type="InterPro" id="IPR050326">
    <property type="entry name" value="NAD_dep_DNA_ligaseB"/>
</dbReference>
<dbReference type="GO" id="GO:0003910">
    <property type="term" value="F:DNA ligase (ATP) activity"/>
    <property type="evidence" value="ECO:0007669"/>
    <property type="project" value="UniProtKB-EC"/>
</dbReference>
<feature type="chain" id="PRO_5001627697" evidence="7">
    <location>
        <begin position="21"/>
        <end position="280"/>
    </location>
</feature>
<dbReference type="EMBL" id="JFFR01000002">
    <property type="protein sequence ID" value="KDN30028.1"/>
    <property type="molecule type" value="Genomic_DNA"/>
</dbReference>
<dbReference type="Proteomes" id="UP000027219">
    <property type="component" value="Unassembled WGS sequence"/>
</dbReference>
<feature type="domain" description="ATP-dependent DNA ligase family profile" evidence="8">
    <location>
        <begin position="131"/>
        <end position="230"/>
    </location>
</feature>
<evidence type="ECO:0000313" key="9">
    <source>
        <dbReference type="EMBL" id="KDN30028.1"/>
    </source>
</evidence>
<dbReference type="InterPro" id="IPR012340">
    <property type="entry name" value="NA-bd_OB-fold"/>
</dbReference>
<dbReference type="PROSITE" id="PS00333">
    <property type="entry name" value="DNA_LIGASE_A2"/>
    <property type="match status" value="1"/>
</dbReference>
<keyword evidence="7" id="KW-0732">Signal</keyword>
<keyword evidence="4" id="KW-0227">DNA damage</keyword>
<dbReference type="Gene3D" id="3.30.1490.70">
    <property type="match status" value="1"/>
</dbReference>
<dbReference type="SUPFAM" id="SSF50249">
    <property type="entry name" value="Nucleic acid-binding proteins"/>
    <property type="match status" value="1"/>
</dbReference>
<dbReference type="OrthoDB" id="9782700at2"/>
<keyword evidence="5" id="KW-0234">DNA repair</keyword>
<comment type="cofactor">
    <cofactor evidence="1">
        <name>a divalent metal cation</name>
        <dbReference type="ChEBI" id="CHEBI:60240"/>
    </cofactor>
</comment>
<dbReference type="AlphaFoldDB" id="A0A066V0G2"/>
<evidence type="ECO:0000256" key="1">
    <source>
        <dbReference type="ARBA" id="ARBA00001968"/>
    </source>
</evidence>